<evidence type="ECO:0000313" key="7">
    <source>
        <dbReference type="Proteomes" id="UP001634393"/>
    </source>
</evidence>
<dbReference type="Proteomes" id="UP001634393">
    <property type="component" value="Unassembled WGS sequence"/>
</dbReference>
<sequence length="269" mass="30674">MFGTQFIPPAGVRFNPTDEELIMFYLMKKVKGFSLPCDRVVERQLYGENGTPWKIFPQGDKSWNDCEGVEKNVVFVISRTAGCGTWEGKSLTQDVTNRSGAVIGQKRAFTFKPTKEFKSEAKEKGRWIMHELSLPEEINNALKNDNHYVICRITRDRYNEQVSGKKRKSQRSEEEEGVCWKKSCVLNYEEEENTNKGSLEFLSTFNMTQQEDSFGVNINNDDLIDISYWFDGDIEDTGVGSNNGCTQDFSFANSNNICTQDFSFADPTA</sequence>
<dbReference type="EMBL" id="JBJXBP010000007">
    <property type="protein sequence ID" value="KAL3818337.1"/>
    <property type="molecule type" value="Genomic_DNA"/>
</dbReference>
<dbReference type="PANTHER" id="PTHR31719:SF164">
    <property type="entry name" value="NAC DOMAIN-CONTAINING PROTEIN"/>
    <property type="match status" value="1"/>
</dbReference>
<gene>
    <name evidence="6" type="ORF">ACJIZ3_004242</name>
</gene>
<name>A0ABD3S1L0_9LAMI</name>
<protein>
    <recommendedName>
        <fullName evidence="5">NAC domain-containing protein</fullName>
    </recommendedName>
</protein>
<proteinExistence type="predicted"/>
<keyword evidence="4" id="KW-0539">Nucleus</keyword>
<feature type="domain" description="NAC" evidence="5">
    <location>
        <begin position="8"/>
        <end position="156"/>
    </location>
</feature>
<evidence type="ECO:0000256" key="1">
    <source>
        <dbReference type="ARBA" id="ARBA00023015"/>
    </source>
</evidence>
<keyword evidence="7" id="KW-1185">Reference proteome</keyword>
<keyword evidence="1" id="KW-0805">Transcription regulation</keyword>
<dbReference type="AlphaFoldDB" id="A0ABD3S1L0"/>
<evidence type="ECO:0000256" key="2">
    <source>
        <dbReference type="ARBA" id="ARBA00023125"/>
    </source>
</evidence>
<dbReference type="SUPFAM" id="SSF101941">
    <property type="entry name" value="NAC domain"/>
    <property type="match status" value="1"/>
</dbReference>
<dbReference type="InterPro" id="IPR036093">
    <property type="entry name" value="NAC_dom_sf"/>
</dbReference>
<evidence type="ECO:0000259" key="5">
    <source>
        <dbReference type="PROSITE" id="PS51005"/>
    </source>
</evidence>
<accession>A0ABD3S1L0</accession>
<evidence type="ECO:0000313" key="6">
    <source>
        <dbReference type="EMBL" id="KAL3818337.1"/>
    </source>
</evidence>
<evidence type="ECO:0000256" key="3">
    <source>
        <dbReference type="ARBA" id="ARBA00023163"/>
    </source>
</evidence>
<dbReference type="PROSITE" id="PS51005">
    <property type="entry name" value="NAC"/>
    <property type="match status" value="1"/>
</dbReference>
<dbReference type="InterPro" id="IPR003441">
    <property type="entry name" value="NAC-dom"/>
</dbReference>
<dbReference type="Gene3D" id="2.170.150.80">
    <property type="entry name" value="NAC domain"/>
    <property type="match status" value="1"/>
</dbReference>
<dbReference type="GO" id="GO:0003677">
    <property type="term" value="F:DNA binding"/>
    <property type="evidence" value="ECO:0007669"/>
    <property type="project" value="UniProtKB-KW"/>
</dbReference>
<keyword evidence="2" id="KW-0238">DNA-binding</keyword>
<dbReference type="PANTHER" id="PTHR31719">
    <property type="entry name" value="NAC TRANSCRIPTION FACTOR 56"/>
    <property type="match status" value="1"/>
</dbReference>
<dbReference type="Pfam" id="PF02365">
    <property type="entry name" value="NAM"/>
    <property type="match status" value="1"/>
</dbReference>
<reference evidence="6 7" key="1">
    <citation type="submission" date="2024-12" db="EMBL/GenBank/DDBJ databases">
        <title>The unique morphological basis and parallel evolutionary history of personate flowers in Penstemon.</title>
        <authorList>
            <person name="Depatie T.H."/>
            <person name="Wessinger C.A."/>
        </authorList>
    </citation>
    <scope>NUCLEOTIDE SEQUENCE [LARGE SCALE GENOMIC DNA]</scope>
    <source>
        <strain evidence="6">WTNN_2</strain>
        <tissue evidence="6">Leaf</tissue>
    </source>
</reference>
<keyword evidence="3" id="KW-0804">Transcription</keyword>
<evidence type="ECO:0000256" key="4">
    <source>
        <dbReference type="ARBA" id="ARBA00023242"/>
    </source>
</evidence>
<organism evidence="6 7">
    <name type="scientific">Penstemon smallii</name>
    <dbReference type="NCBI Taxonomy" id="265156"/>
    <lineage>
        <taxon>Eukaryota</taxon>
        <taxon>Viridiplantae</taxon>
        <taxon>Streptophyta</taxon>
        <taxon>Embryophyta</taxon>
        <taxon>Tracheophyta</taxon>
        <taxon>Spermatophyta</taxon>
        <taxon>Magnoliopsida</taxon>
        <taxon>eudicotyledons</taxon>
        <taxon>Gunneridae</taxon>
        <taxon>Pentapetalae</taxon>
        <taxon>asterids</taxon>
        <taxon>lamiids</taxon>
        <taxon>Lamiales</taxon>
        <taxon>Plantaginaceae</taxon>
        <taxon>Cheloneae</taxon>
        <taxon>Penstemon</taxon>
    </lineage>
</organism>
<comment type="caution">
    <text evidence="6">The sequence shown here is derived from an EMBL/GenBank/DDBJ whole genome shotgun (WGS) entry which is preliminary data.</text>
</comment>